<dbReference type="Pfam" id="PF02581">
    <property type="entry name" value="TMP-TENI"/>
    <property type="match status" value="1"/>
</dbReference>
<dbReference type="CDD" id="cd00564">
    <property type="entry name" value="TMP_TenI"/>
    <property type="match status" value="1"/>
</dbReference>
<dbReference type="InterPro" id="IPR013749">
    <property type="entry name" value="PM/HMP-P_kinase-1"/>
</dbReference>
<dbReference type="GO" id="GO:0004789">
    <property type="term" value="F:thiamine-phosphate diphosphorylase activity"/>
    <property type="evidence" value="ECO:0007669"/>
    <property type="project" value="UniProtKB-UniRule"/>
</dbReference>
<dbReference type="GO" id="GO:0008972">
    <property type="term" value="F:phosphomethylpyrimidine kinase activity"/>
    <property type="evidence" value="ECO:0007669"/>
    <property type="project" value="InterPro"/>
</dbReference>
<dbReference type="RefSeq" id="WP_048691661.1">
    <property type="nucleotide sequence ID" value="NZ_KQ130488.1"/>
</dbReference>
<dbReference type="InterPro" id="IPR034291">
    <property type="entry name" value="TMP_synthase"/>
</dbReference>
<feature type="binding site" evidence="13">
    <location>
        <begin position="488"/>
        <end position="489"/>
    </location>
    <ligand>
        <name>2-[(2R,5Z)-2-carboxy-4-methylthiazol-5(2H)-ylidene]ethyl phosphate</name>
        <dbReference type="ChEBI" id="CHEBI:62899"/>
    </ligand>
</feature>
<feature type="binding site" evidence="13">
    <location>
        <position position="371"/>
    </location>
    <ligand>
        <name>4-amino-2-methyl-5-(diphosphooxymethyl)pyrimidine</name>
        <dbReference type="ChEBI" id="CHEBI:57841"/>
    </ligand>
</feature>
<feature type="binding site" evidence="13">
    <location>
        <position position="372"/>
    </location>
    <ligand>
        <name>Mg(2+)</name>
        <dbReference type="ChEBI" id="CHEBI:18420"/>
    </ligand>
</feature>
<evidence type="ECO:0000256" key="9">
    <source>
        <dbReference type="ARBA" id="ARBA00023268"/>
    </source>
</evidence>
<reference evidence="16 17" key="1">
    <citation type="submission" date="2015-04" db="EMBL/GenBank/DDBJ databases">
        <title>Draft Genome Sequence of the Novel Agar-Digesting Marine Bacterium Q1.</title>
        <authorList>
            <person name="Li Y."/>
            <person name="Li D."/>
            <person name="Chen G."/>
            <person name="Du Z."/>
        </authorList>
    </citation>
    <scope>NUCLEOTIDE SEQUENCE [LARGE SCALE GENOMIC DNA]</scope>
    <source>
        <strain evidence="16 17">Q1</strain>
    </source>
</reference>
<comment type="catalytic activity">
    <reaction evidence="10 13">
        <text>4-methyl-5-(2-phosphooxyethyl)-thiazole + 4-amino-2-methyl-5-(diphosphooxymethyl)pyrimidine + H(+) = thiamine phosphate + diphosphate</text>
        <dbReference type="Rhea" id="RHEA:22328"/>
        <dbReference type="ChEBI" id="CHEBI:15378"/>
        <dbReference type="ChEBI" id="CHEBI:33019"/>
        <dbReference type="ChEBI" id="CHEBI:37575"/>
        <dbReference type="ChEBI" id="CHEBI:57841"/>
        <dbReference type="ChEBI" id="CHEBI:58296"/>
        <dbReference type="EC" id="2.5.1.3"/>
    </reaction>
</comment>
<keyword evidence="6" id="KW-0067">ATP-binding</keyword>
<dbReference type="Gene3D" id="3.40.1190.20">
    <property type="match status" value="1"/>
</dbReference>
<feature type="binding site" evidence="13">
    <location>
        <position position="391"/>
    </location>
    <ligand>
        <name>Mg(2+)</name>
        <dbReference type="ChEBI" id="CHEBI:18420"/>
    </ligand>
</feature>
<dbReference type="GO" id="GO:0005524">
    <property type="term" value="F:ATP binding"/>
    <property type="evidence" value="ECO:0007669"/>
    <property type="project" value="UniProtKB-KW"/>
</dbReference>
<keyword evidence="8 13" id="KW-0784">Thiamine biosynthesis</keyword>
<dbReference type="InterPro" id="IPR004399">
    <property type="entry name" value="HMP/HMP-P_kinase_dom"/>
</dbReference>
<evidence type="ECO:0000256" key="3">
    <source>
        <dbReference type="ARBA" id="ARBA00022723"/>
    </source>
</evidence>
<comment type="catalytic activity">
    <reaction evidence="12 13">
        <text>2-[(2R,5Z)-2-carboxy-4-methylthiazol-5(2H)-ylidene]ethyl phosphate + 4-amino-2-methyl-5-(diphosphooxymethyl)pyrimidine + 2 H(+) = thiamine phosphate + CO2 + diphosphate</text>
        <dbReference type="Rhea" id="RHEA:47844"/>
        <dbReference type="ChEBI" id="CHEBI:15378"/>
        <dbReference type="ChEBI" id="CHEBI:16526"/>
        <dbReference type="ChEBI" id="CHEBI:33019"/>
        <dbReference type="ChEBI" id="CHEBI:37575"/>
        <dbReference type="ChEBI" id="CHEBI:57841"/>
        <dbReference type="ChEBI" id="CHEBI:62899"/>
        <dbReference type="EC" id="2.5.1.3"/>
    </reaction>
</comment>
<feature type="binding site" evidence="13">
    <location>
        <position position="410"/>
    </location>
    <ligand>
        <name>4-amino-2-methyl-5-(diphosphooxymethyl)pyrimidine</name>
        <dbReference type="ChEBI" id="CHEBI:57841"/>
    </ligand>
</feature>
<dbReference type="GO" id="GO:0009229">
    <property type="term" value="P:thiamine diphosphate biosynthetic process"/>
    <property type="evidence" value="ECO:0007669"/>
    <property type="project" value="UniProtKB-UniRule"/>
</dbReference>
<dbReference type="OrthoDB" id="9810880at2"/>
<proteinExistence type="inferred from homology"/>
<dbReference type="FunFam" id="3.20.20.70:FF:000064">
    <property type="entry name" value="Thiamine-phosphate synthase"/>
    <property type="match status" value="1"/>
</dbReference>
<dbReference type="NCBIfam" id="TIGR00097">
    <property type="entry name" value="HMP-P_kinase"/>
    <property type="match status" value="1"/>
</dbReference>
<comment type="similarity">
    <text evidence="13">Belongs to the thiamine-phosphate synthase family.</text>
</comment>
<evidence type="ECO:0000256" key="4">
    <source>
        <dbReference type="ARBA" id="ARBA00022741"/>
    </source>
</evidence>
<evidence type="ECO:0000259" key="14">
    <source>
        <dbReference type="Pfam" id="PF02581"/>
    </source>
</evidence>
<evidence type="ECO:0000256" key="7">
    <source>
        <dbReference type="ARBA" id="ARBA00022842"/>
    </source>
</evidence>
<evidence type="ECO:0000256" key="10">
    <source>
        <dbReference type="ARBA" id="ARBA00047334"/>
    </source>
</evidence>
<dbReference type="STRING" id="1513271.XM47_08635"/>
<evidence type="ECO:0000256" key="12">
    <source>
        <dbReference type="ARBA" id="ARBA00047883"/>
    </source>
</evidence>
<dbReference type="InterPro" id="IPR022998">
    <property type="entry name" value="ThiamineP_synth_TenI"/>
</dbReference>
<keyword evidence="9" id="KW-0511">Multifunctional enzyme</keyword>
<dbReference type="Gene3D" id="3.20.20.70">
    <property type="entry name" value="Aldolase class I"/>
    <property type="match status" value="1"/>
</dbReference>
<dbReference type="UniPathway" id="UPA00060">
    <property type="reaction ID" value="UER00138"/>
</dbReference>
<evidence type="ECO:0000256" key="8">
    <source>
        <dbReference type="ARBA" id="ARBA00022977"/>
    </source>
</evidence>
<dbReference type="CDD" id="cd01169">
    <property type="entry name" value="HMPP_kinase"/>
    <property type="match status" value="1"/>
</dbReference>
<evidence type="ECO:0000313" key="17">
    <source>
        <dbReference type="Proteomes" id="UP000037600"/>
    </source>
</evidence>
<feature type="domain" description="Pyridoxamine kinase/Phosphomethylpyrimidine kinase" evidence="15">
    <location>
        <begin position="17"/>
        <end position="267"/>
    </location>
</feature>
<comment type="cofactor">
    <cofactor evidence="13">
        <name>Mg(2+)</name>
        <dbReference type="ChEBI" id="CHEBI:18420"/>
    </cofactor>
    <text evidence="13">Binds 1 Mg(2+) ion per subunit.</text>
</comment>
<dbReference type="NCBIfam" id="TIGR00693">
    <property type="entry name" value="thiE"/>
    <property type="match status" value="1"/>
</dbReference>
<dbReference type="FunFam" id="3.40.1190.20:FF:000003">
    <property type="entry name" value="Phosphomethylpyrimidine kinase ThiD"/>
    <property type="match status" value="1"/>
</dbReference>
<dbReference type="PATRIC" id="fig|1513271.3.peg.1761"/>
<dbReference type="AlphaFoldDB" id="A0A0J8JLH5"/>
<keyword evidence="4" id="KW-0547">Nucleotide-binding</keyword>
<keyword evidence="2 13" id="KW-0808">Transferase</keyword>
<dbReference type="Proteomes" id="UP000037600">
    <property type="component" value="Unassembled WGS sequence"/>
</dbReference>
<dbReference type="SUPFAM" id="SSF51391">
    <property type="entry name" value="Thiamin phosphate synthase"/>
    <property type="match status" value="1"/>
</dbReference>
<feature type="binding site" evidence="13">
    <location>
        <position position="468"/>
    </location>
    <ligand>
        <name>2-[(2R,5Z)-2-carboxy-4-methylthiazol-5(2H)-ylidene]ethyl phosphate</name>
        <dbReference type="ChEBI" id="CHEBI:62899"/>
    </ligand>
</feature>
<organism evidence="16 17">
    <name type="scientific">Catenovulum maritimum</name>
    <dbReference type="NCBI Taxonomy" id="1513271"/>
    <lineage>
        <taxon>Bacteria</taxon>
        <taxon>Pseudomonadati</taxon>
        <taxon>Pseudomonadota</taxon>
        <taxon>Gammaproteobacteria</taxon>
        <taxon>Alteromonadales</taxon>
        <taxon>Alteromonadaceae</taxon>
        <taxon>Catenovulum</taxon>
    </lineage>
</organism>
<evidence type="ECO:0000256" key="13">
    <source>
        <dbReference type="HAMAP-Rule" id="MF_00097"/>
    </source>
</evidence>
<accession>A0A0J8JLH5</accession>
<dbReference type="HAMAP" id="MF_00097">
    <property type="entry name" value="TMP_synthase"/>
    <property type="match status" value="1"/>
</dbReference>
<evidence type="ECO:0000256" key="5">
    <source>
        <dbReference type="ARBA" id="ARBA00022777"/>
    </source>
</evidence>
<dbReference type="GO" id="GO:0009228">
    <property type="term" value="P:thiamine biosynthetic process"/>
    <property type="evidence" value="ECO:0007669"/>
    <property type="project" value="UniProtKB-KW"/>
</dbReference>
<gene>
    <name evidence="13" type="primary">thiE</name>
    <name evidence="16" type="ORF">XM47_08635</name>
</gene>
<protein>
    <recommendedName>
        <fullName evidence="13">Thiamine-phosphate synthase</fullName>
        <shortName evidence="13">TP synthase</shortName>
        <shortName evidence="13">TPS</shortName>
        <ecNumber evidence="13">2.5.1.3</ecNumber>
    </recommendedName>
    <alternativeName>
        <fullName evidence="13">Thiamine-phosphate pyrophosphorylase</fullName>
        <shortName evidence="13">TMP pyrophosphorylase</shortName>
        <shortName evidence="13">TMP-PPase</shortName>
    </alternativeName>
</protein>
<evidence type="ECO:0000313" key="16">
    <source>
        <dbReference type="EMBL" id="KMT65416.1"/>
    </source>
</evidence>
<dbReference type="InterPro" id="IPR036206">
    <property type="entry name" value="ThiamineP_synth_sf"/>
</dbReference>
<dbReference type="InterPro" id="IPR029056">
    <property type="entry name" value="Ribokinase-like"/>
</dbReference>
<dbReference type="PANTHER" id="PTHR20858">
    <property type="entry name" value="PHOSPHOMETHYLPYRIMIDINE KINASE"/>
    <property type="match status" value="1"/>
</dbReference>
<dbReference type="SUPFAM" id="SSF53613">
    <property type="entry name" value="Ribokinase-like"/>
    <property type="match status" value="1"/>
</dbReference>
<dbReference type="EC" id="2.5.1.3" evidence="13"/>
<dbReference type="PANTHER" id="PTHR20858:SF17">
    <property type="entry name" value="HYDROXYMETHYLPYRIMIDINE_PHOSPHOMETHYLPYRIMIDINE KINASE THI20-RELATED"/>
    <property type="match status" value="1"/>
</dbReference>
<dbReference type="GO" id="GO:0005829">
    <property type="term" value="C:cytosol"/>
    <property type="evidence" value="ECO:0007669"/>
    <property type="project" value="TreeGrafter"/>
</dbReference>
<keyword evidence="17" id="KW-1185">Reference proteome</keyword>
<dbReference type="NCBIfam" id="NF002904">
    <property type="entry name" value="PRK03512.1"/>
    <property type="match status" value="1"/>
</dbReference>
<keyword evidence="7 13" id="KW-0460">Magnesium</keyword>
<evidence type="ECO:0000256" key="2">
    <source>
        <dbReference type="ARBA" id="ARBA00022679"/>
    </source>
</evidence>
<comment type="pathway">
    <text evidence="1 13">Cofactor biosynthesis; thiamine diphosphate biosynthesis; thiamine phosphate from 4-amino-2-methyl-5-diphosphomethylpyrimidine and 4-methyl-5-(2-phosphoethyl)-thiazole: step 1/1.</text>
</comment>
<evidence type="ECO:0000256" key="1">
    <source>
        <dbReference type="ARBA" id="ARBA00005165"/>
    </source>
</evidence>
<evidence type="ECO:0000256" key="6">
    <source>
        <dbReference type="ARBA" id="ARBA00022840"/>
    </source>
</evidence>
<sequence>MSEVNTKPVVWTIAGSDCSGGAGIQADIKTAHNLGCEVCSIITANTAQNNLGVQEINAVSEDVLWSQLHSLQQHKPAKVIKIGMLANKRQVEAVADWILRCQSEWEHAPVVVYDPVAISSAGGGLTEEDITETIKTKLFPLVDVLTPNANEAQRLSGVYIISWQSMLDATNELLAMGIGAVILKGGHVDINEDYSVDLANNGDQAYWLASERIDTEHSHGSGCTYASAVAACLAQGYLLRDAITVAKAYINQGLVESAKFDGVYGPIWQGPWPLEKKYYPEVILANSPIAQKLDWDLDEEYEWSSDFASCDTQSLGLYPVVGELKWIEFLLEQGIKTLQLRVKNLPLEEVEQQIIAAIELGNKYQARLFINDYWQLAIKHKAYGVHLGQEDLTAANLIQIKQAGLRLGISTHGEYELLSAMAIKPSYIAVGAIYPTKTKDMTGQIQGTLRLSRYLKLQTDLPMVAIGGINLARAEKVWQTGVGSIAVVTAITEAEDPVGAIQSFNQIMV</sequence>
<dbReference type="EMBL" id="LAZL01000011">
    <property type="protein sequence ID" value="KMT65416.1"/>
    <property type="molecule type" value="Genomic_DNA"/>
</dbReference>
<name>A0A0J8JLH5_9ALTE</name>
<comment type="caution">
    <text evidence="16">The sequence shown here is derived from an EMBL/GenBank/DDBJ whole genome shotgun (WGS) entry which is preliminary data.</text>
</comment>
<comment type="function">
    <text evidence="13">Condenses 4-methyl-5-(beta-hydroxyethyl)thiazole monophosphate (THZ-P) and 2-methyl-4-amino-5-hydroxymethyl pyrimidine pyrophosphate (HMP-PP) to form thiamine monophosphate (TMP).</text>
</comment>
<dbReference type="GO" id="GO:0000287">
    <property type="term" value="F:magnesium ion binding"/>
    <property type="evidence" value="ECO:0007669"/>
    <property type="project" value="UniProtKB-UniRule"/>
</dbReference>
<evidence type="ECO:0000256" key="11">
    <source>
        <dbReference type="ARBA" id="ARBA00047851"/>
    </source>
</evidence>
<feature type="binding site" evidence="13">
    <location>
        <begin position="339"/>
        <end position="343"/>
    </location>
    <ligand>
        <name>4-amino-2-methyl-5-(diphosphooxymethyl)pyrimidine</name>
        <dbReference type="ChEBI" id="CHEBI:57841"/>
    </ligand>
</feature>
<dbReference type="InterPro" id="IPR013785">
    <property type="entry name" value="Aldolase_TIM"/>
</dbReference>
<keyword evidence="5 16" id="KW-0418">Kinase</keyword>
<keyword evidence="3 13" id="KW-0479">Metal-binding</keyword>
<feature type="binding site" evidence="13">
    <location>
        <begin position="436"/>
        <end position="438"/>
    </location>
    <ligand>
        <name>2-[(2R,5Z)-2-carboxy-4-methylthiazol-5(2H)-ylidene]ethyl phosphate</name>
        <dbReference type="ChEBI" id="CHEBI:62899"/>
    </ligand>
</feature>
<dbReference type="GO" id="GO:0008902">
    <property type="term" value="F:hydroxymethylpyrimidine kinase activity"/>
    <property type="evidence" value="ECO:0007669"/>
    <property type="project" value="TreeGrafter"/>
</dbReference>
<feature type="domain" description="Thiamine phosphate synthase/TenI" evidence="14">
    <location>
        <begin position="324"/>
        <end position="491"/>
    </location>
</feature>
<comment type="catalytic activity">
    <reaction evidence="11 13">
        <text>2-(2-carboxy-4-methylthiazol-5-yl)ethyl phosphate + 4-amino-2-methyl-5-(diphosphooxymethyl)pyrimidine + 2 H(+) = thiamine phosphate + CO2 + diphosphate</text>
        <dbReference type="Rhea" id="RHEA:47848"/>
        <dbReference type="ChEBI" id="CHEBI:15378"/>
        <dbReference type="ChEBI" id="CHEBI:16526"/>
        <dbReference type="ChEBI" id="CHEBI:33019"/>
        <dbReference type="ChEBI" id="CHEBI:37575"/>
        <dbReference type="ChEBI" id="CHEBI:57841"/>
        <dbReference type="ChEBI" id="CHEBI:62890"/>
        <dbReference type="EC" id="2.5.1.3"/>
    </reaction>
</comment>
<feature type="binding site" evidence="13">
    <location>
        <position position="439"/>
    </location>
    <ligand>
        <name>4-amino-2-methyl-5-(diphosphooxymethyl)pyrimidine</name>
        <dbReference type="ChEBI" id="CHEBI:57841"/>
    </ligand>
</feature>
<dbReference type="Pfam" id="PF08543">
    <property type="entry name" value="Phos_pyr_kin"/>
    <property type="match status" value="1"/>
</dbReference>
<evidence type="ECO:0000259" key="15">
    <source>
        <dbReference type="Pfam" id="PF08543"/>
    </source>
</evidence>